<evidence type="ECO:0000313" key="2">
    <source>
        <dbReference type="EMBL" id="BDI17678.1"/>
    </source>
</evidence>
<reference evidence="2" key="1">
    <citation type="submission" date="2022-04" db="EMBL/GenBank/DDBJ databases">
        <title>Complete genome sequence of a cyanobacterium, Nostoc sp. SO-36, isolated in Antarctica.</title>
        <authorList>
            <person name="Kanesaki Y."/>
            <person name="Effendi D."/>
            <person name="Sakamoto T."/>
            <person name="Ohtani S."/>
            <person name="Awai K."/>
        </authorList>
    </citation>
    <scope>NUCLEOTIDE SEQUENCE</scope>
    <source>
        <strain evidence="2">SO-36</strain>
    </source>
</reference>
<gene>
    <name evidence="2" type="ORF">ANSO36C_34800</name>
</gene>
<proteinExistence type="predicted"/>
<sequence>MSKQYKIYLDACCLNRPFDDQTQSRIYLEAQAVMTILNQCQSVAWKLINSSALIAELNQTPDLERLQNVKKLLDIAKIKVINSTFIEDRAAQLQKLGFSSYDATHIASAERSQADVFLTTDDRLFKKAQKNSQLINVLINNPVQWLAEVIQVEESNDENPK</sequence>
<accession>A0ABN6Q367</accession>
<dbReference type="SUPFAM" id="SSF88723">
    <property type="entry name" value="PIN domain-like"/>
    <property type="match status" value="1"/>
</dbReference>
<evidence type="ECO:0000259" key="1">
    <source>
        <dbReference type="Pfam" id="PF01850"/>
    </source>
</evidence>
<evidence type="ECO:0000313" key="3">
    <source>
        <dbReference type="Proteomes" id="UP001055453"/>
    </source>
</evidence>
<protein>
    <recommendedName>
        <fullName evidence="1">PIN domain-containing protein</fullName>
    </recommendedName>
</protein>
<dbReference type="Pfam" id="PF01850">
    <property type="entry name" value="PIN"/>
    <property type="match status" value="1"/>
</dbReference>
<dbReference type="Proteomes" id="UP001055453">
    <property type="component" value="Chromosome"/>
</dbReference>
<dbReference type="InterPro" id="IPR002716">
    <property type="entry name" value="PIN_dom"/>
</dbReference>
<keyword evidence="3" id="KW-1185">Reference proteome</keyword>
<organism evidence="2 3">
    <name type="scientific">Nostoc cf. commune SO-36</name>
    <dbReference type="NCBI Taxonomy" id="449208"/>
    <lineage>
        <taxon>Bacteria</taxon>
        <taxon>Bacillati</taxon>
        <taxon>Cyanobacteriota</taxon>
        <taxon>Cyanophyceae</taxon>
        <taxon>Nostocales</taxon>
        <taxon>Nostocaceae</taxon>
        <taxon>Nostoc</taxon>
    </lineage>
</organism>
<dbReference type="Gene3D" id="3.40.50.1010">
    <property type="entry name" value="5'-nuclease"/>
    <property type="match status" value="1"/>
</dbReference>
<name>A0ABN6Q367_NOSCO</name>
<feature type="domain" description="PIN" evidence="1">
    <location>
        <begin position="7"/>
        <end position="128"/>
    </location>
</feature>
<dbReference type="InterPro" id="IPR029060">
    <property type="entry name" value="PIN-like_dom_sf"/>
</dbReference>
<dbReference type="RefSeq" id="WP_251955518.1">
    <property type="nucleotide sequence ID" value="NZ_AP025732.1"/>
</dbReference>
<dbReference type="EMBL" id="AP025732">
    <property type="protein sequence ID" value="BDI17678.1"/>
    <property type="molecule type" value="Genomic_DNA"/>
</dbReference>